<keyword evidence="3" id="KW-1185">Reference proteome</keyword>
<dbReference type="RefSeq" id="WP_091115392.1">
    <property type="nucleotide sequence ID" value="NZ_BKAF01000017.1"/>
</dbReference>
<dbReference type="Proteomes" id="UP000198649">
    <property type="component" value="Unassembled WGS sequence"/>
</dbReference>
<dbReference type="STRING" id="1005945.SAMN05216561_11452"/>
<gene>
    <name evidence="2" type="ORF">SAMN05216561_11452</name>
</gene>
<evidence type="ECO:0000313" key="3">
    <source>
        <dbReference type="Proteomes" id="UP000198649"/>
    </source>
</evidence>
<organism evidence="2 3">
    <name type="scientific">Nocardioides psychrotolerans</name>
    <dbReference type="NCBI Taxonomy" id="1005945"/>
    <lineage>
        <taxon>Bacteria</taxon>
        <taxon>Bacillati</taxon>
        <taxon>Actinomycetota</taxon>
        <taxon>Actinomycetes</taxon>
        <taxon>Propionibacteriales</taxon>
        <taxon>Nocardioidaceae</taxon>
        <taxon>Nocardioides</taxon>
    </lineage>
</organism>
<name>A0A1I3LPY3_9ACTN</name>
<proteinExistence type="predicted"/>
<evidence type="ECO:0000256" key="1">
    <source>
        <dbReference type="SAM" id="MobiDB-lite"/>
    </source>
</evidence>
<evidence type="ECO:0000313" key="2">
    <source>
        <dbReference type="EMBL" id="SFI86777.1"/>
    </source>
</evidence>
<accession>A0A1I3LPY3</accession>
<protein>
    <submittedName>
        <fullName evidence="2">Uncharacterized protein</fullName>
    </submittedName>
</protein>
<dbReference type="EMBL" id="FOQG01000014">
    <property type="protein sequence ID" value="SFI86777.1"/>
    <property type="molecule type" value="Genomic_DNA"/>
</dbReference>
<sequence length="123" mass="13323">MATPNELVRFLVNDVRLGDVTGNAFSDLEIDGYLALEGGNVKRAAAQAIDTIADNEALASKVYRSQDVGTDGAKIADALRKRATALRAQADREDDQADESTHFSLVNFDGPTRCGPELTERPW</sequence>
<feature type="region of interest" description="Disordered" evidence="1">
    <location>
        <begin position="87"/>
        <end position="123"/>
    </location>
</feature>
<dbReference type="AlphaFoldDB" id="A0A1I3LPY3"/>
<reference evidence="2 3" key="1">
    <citation type="submission" date="2016-10" db="EMBL/GenBank/DDBJ databases">
        <authorList>
            <person name="de Groot N.N."/>
        </authorList>
    </citation>
    <scope>NUCLEOTIDE SEQUENCE [LARGE SCALE GENOMIC DNA]</scope>
    <source>
        <strain evidence="2 3">CGMCC 1.11156</strain>
    </source>
</reference>